<proteinExistence type="predicted"/>
<sequence length="125" mass="14163">MNDKYGHEGGDEVLRKLSKILHEQVRPDDLVMRWGGEEFVMIIKSPDTNVKQLLERIRTQVEKTIFIANECSVSVTVSIGAKNEESIEQLELSWKEAIDKADQALYQAKSEGRNRCIIAVSSDVD</sequence>
<evidence type="ECO:0000313" key="5">
    <source>
        <dbReference type="Proteomes" id="UP001140973"/>
    </source>
</evidence>
<evidence type="ECO:0000259" key="3">
    <source>
        <dbReference type="PROSITE" id="PS50887"/>
    </source>
</evidence>
<dbReference type="SUPFAM" id="SSF55073">
    <property type="entry name" value="Nucleotide cyclase"/>
    <property type="match status" value="1"/>
</dbReference>
<dbReference type="Proteomes" id="UP001140973">
    <property type="component" value="Unassembled WGS sequence"/>
</dbReference>
<dbReference type="EC" id="2.7.7.65" evidence="1"/>
<name>A0A9X4FBM6_9VIBR</name>
<evidence type="ECO:0000313" key="4">
    <source>
        <dbReference type="EMBL" id="MDE1355830.1"/>
    </source>
</evidence>
<dbReference type="InterPro" id="IPR000160">
    <property type="entry name" value="GGDEF_dom"/>
</dbReference>
<dbReference type="PANTHER" id="PTHR45138">
    <property type="entry name" value="REGULATORY COMPONENTS OF SENSORY TRANSDUCTION SYSTEM"/>
    <property type="match status" value="1"/>
</dbReference>
<dbReference type="CDD" id="cd01949">
    <property type="entry name" value="GGDEF"/>
    <property type="match status" value="1"/>
</dbReference>
<dbReference type="InterPro" id="IPR050469">
    <property type="entry name" value="Diguanylate_Cyclase"/>
</dbReference>
<dbReference type="PROSITE" id="PS50887">
    <property type="entry name" value="GGDEF"/>
    <property type="match status" value="1"/>
</dbReference>
<feature type="domain" description="GGDEF" evidence="3">
    <location>
        <begin position="1"/>
        <end position="121"/>
    </location>
</feature>
<dbReference type="Gene3D" id="3.30.70.270">
    <property type="match status" value="1"/>
</dbReference>
<dbReference type="Pfam" id="PF00990">
    <property type="entry name" value="GGDEF"/>
    <property type="match status" value="1"/>
</dbReference>
<gene>
    <name evidence="4" type="ORF">L9W73_00665</name>
</gene>
<dbReference type="AlphaFoldDB" id="A0A9X4FBM6"/>
<accession>A0A9X4FBM6</accession>
<reference evidence="4" key="1">
    <citation type="submission" date="2022-02" db="EMBL/GenBank/DDBJ databases">
        <title>Emergence and expansion in Europe of a Vibrio aestuarianus clonal complex pathogenic for oysters.</title>
        <authorList>
            <person name="Mesnil A."/>
            <person name="Travers M.-A."/>
        </authorList>
    </citation>
    <scope>NUCLEOTIDE SEQUENCE</scope>
    <source>
        <strain evidence="4">151-ITT-15-cp-1</strain>
    </source>
</reference>
<dbReference type="EMBL" id="JAKNAP010000001">
    <property type="protein sequence ID" value="MDE1355830.1"/>
    <property type="molecule type" value="Genomic_DNA"/>
</dbReference>
<dbReference type="GO" id="GO:0052621">
    <property type="term" value="F:diguanylate cyclase activity"/>
    <property type="evidence" value="ECO:0007669"/>
    <property type="project" value="UniProtKB-EC"/>
</dbReference>
<dbReference type="NCBIfam" id="TIGR00254">
    <property type="entry name" value="GGDEF"/>
    <property type="match status" value="1"/>
</dbReference>
<dbReference type="SMART" id="SM00267">
    <property type="entry name" value="GGDEF"/>
    <property type="match status" value="1"/>
</dbReference>
<comment type="caution">
    <text evidence="4">The sequence shown here is derived from an EMBL/GenBank/DDBJ whole genome shotgun (WGS) entry which is preliminary data.</text>
</comment>
<dbReference type="PANTHER" id="PTHR45138:SF9">
    <property type="entry name" value="DIGUANYLATE CYCLASE DGCM-RELATED"/>
    <property type="match status" value="1"/>
</dbReference>
<dbReference type="InterPro" id="IPR043128">
    <property type="entry name" value="Rev_trsase/Diguanyl_cyclase"/>
</dbReference>
<protein>
    <recommendedName>
        <fullName evidence="1">diguanylate cyclase</fullName>
        <ecNumber evidence="1">2.7.7.65</ecNumber>
    </recommendedName>
</protein>
<organism evidence="4 5">
    <name type="scientific">Vibrio aestuarianus</name>
    <dbReference type="NCBI Taxonomy" id="28171"/>
    <lineage>
        <taxon>Bacteria</taxon>
        <taxon>Pseudomonadati</taxon>
        <taxon>Pseudomonadota</taxon>
        <taxon>Gammaproteobacteria</taxon>
        <taxon>Vibrionales</taxon>
        <taxon>Vibrionaceae</taxon>
        <taxon>Vibrio</taxon>
    </lineage>
</organism>
<dbReference type="InterPro" id="IPR029787">
    <property type="entry name" value="Nucleotide_cyclase"/>
</dbReference>
<evidence type="ECO:0000256" key="2">
    <source>
        <dbReference type="ARBA" id="ARBA00034247"/>
    </source>
</evidence>
<comment type="catalytic activity">
    <reaction evidence="2">
        <text>2 GTP = 3',3'-c-di-GMP + 2 diphosphate</text>
        <dbReference type="Rhea" id="RHEA:24898"/>
        <dbReference type="ChEBI" id="CHEBI:33019"/>
        <dbReference type="ChEBI" id="CHEBI:37565"/>
        <dbReference type="ChEBI" id="CHEBI:58805"/>
        <dbReference type="EC" id="2.7.7.65"/>
    </reaction>
</comment>
<evidence type="ECO:0000256" key="1">
    <source>
        <dbReference type="ARBA" id="ARBA00012528"/>
    </source>
</evidence>